<accession>A0ABN1WC79</accession>
<comment type="caution">
    <text evidence="1">The sequence shown here is derived from an EMBL/GenBank/DDBJ whole genome shotgun (WGS) entry which is preliminary data.</text>
</comment>
<sequence>MATRSRAWIQMVRTAPPAVLADALGVNPQTAMRYAERAGADYLGYAAPRSPRDPKIREGSA</sequence>
<dbReference type="EMBL" id="BAAALF010000051">
    <property type="protein sequence ID" value="GAA1239887.1"/>
    <property type="molecule type" value="Genomic_DNA"/>
</dbReference>
<proteinExistence type="predicted"/>
<evidence type="ECO:0000313" key="1">
    <source>
        <dbReference type="EMBL" id="GAA1239887.1"/>
    </source>
</evidence>
<name>A0ABN1WC79_9ACTN</name>
<dbReference type="Proteomes" id="UP001500037">
    <property type="component" value="Unassembled WGS sequence"/>
</dbReference>
<keyword evidence="2" id="KW-1185">Reference proteome</keyword>
<evidence type="ECO:0008006" key="3">
    <source>
        <dbReference type="Google" id="ProtNLM"/>
    </source>
</evidence>
<reference evidence="1 2" key="1">
    <citation type="journal article" date="2019" name="Int. J. Syst. Evol. Microbiol.">
        <title>The Global Catalogue of Microorganisms (GCM) 10K type strain sequencing project: providing services to taxonomists for standard genome sequencing and annotation.</title>
        <authorList>
            <consortium name="The Broad Institute Genomics Platform"/>
            <consortium name="The Broad Institute Genome Sequencing Center for Infectious Disease"/>
            <person name="Wu L."/>
            <person name="Ma J."/>
        </authorList>
    </citation>
    <scope>NUCLEOTIDE SEQUENCE [LARGE SCALE GENOMIC DNA]</scope>
    <source>
        <strain evidence="1 2">JCM 13004</strain>
    </source>
</reference>
<protein>
    <recommendedName>
        <fullName evidence="3">IS21 family transposase</fullName>
    </recommendedName>
</protein>
<organism evidence="1 2">
    <name type="scientific">Kitasatospora nipponensis</name>
    <dbReference type="NCBI Taxonomy" id="258049"/>
    <lineage>
        <taxon>Bacteria</taxon>
        <taxon>Bacillati</taxon>
        <taxon>Actinomycetota</taxon>
        <taxon>Actinomycetes</taxon>
        <taxon>Kitasatosporales</taxon>
        <taxon>Streptomycetaceae</taxon>
        <taxon>Kitasatospora</taxon>
    </lineage>
</organism>
<gene>
    <name evidence="1" type="ORF">GCM10009665_33420</name>
</gene>
<evidence type="ECO:0000313" key="2">
    <source>
        <dbReference type="Proteomes" id="UP001500037"/>
    </source>
</evidence>